<organism evidence="1 2">
    <name type="scientific">Streptomyces rubiginosohelvolus</name>
    <dbReference type="NCBI Taxonomy" id="67362"/>
    <lineage>
        <taxon>Bacteria</taxon>
        <taxon>Bacillati</taxon>
        <taxon>Actinomycetota</taxon>
        <taxon>Actinomycetes</taxon>
        <taxon>Kitasatosporales</taxon>
        <taxon>Streptomycetaceae</taxon>
        <taxon>Streptomyces</taxon>
    </lineage>
</organism>
<comment type="caution">
    <text evidence="1">The sequence shown here is derived from an EMBL/GenBank/DDBJ whole genome shotgun (WGS) entry which is preliminary data.</text>
</comment>
<dbReference type="EMBL" id="BMUW01000023">
    <property type="protein sequence ID" value="GGZ81393.1"/>
    <property type="molecule type" value="Genomic_DNA"/>
</dbReference>
<proteinExistence type="predicted"/>
<keyword evidence="2" id="KW-1185">Reference proteome</keyword>
<protein>
    <submittedName>
        <fullName evidence="1">Uncharacterized protein</fullName>
    </submittedName>
</protein>
<sequence>MDDDAYPLTTVVDRIREYLHQAGLLDTEEFPAIEDDVTELAREIIGDVESSLGM</sequence>
<accession>A0ABQ3CAV9</accession>
<name>A0ABQ3CAV9_9ACTN</name>
<evidence type="ECO:0000313" key="2">
    <source>
        <dbReference type="Proteomes" id="UP000624183"/>
    </source>
</evidence>
<reference evidence="2" key="1">
    <citation type="journal article" date="2019" name="Int. J. Syst. Evol. Microbiol.">
        <title>The Global Catalogue of Microorganisms (GCM) 10K type strain sequencing project: providing services to taxonomists for standard genome sequencing and annotation.</title>
        <authorList>
            <consortium name="The Broad Institute Genomics Platform"/>
            <consortium name="The Broad Institute Genome Sequencing Center for Infectious Disease"/>
            <person name="Wu L."/>
            <person name="Ma J."/>
        </authorList>
    </citation>
    <scope>NUCLEOTIDE SEQUENCE [LARGE SCALE GENOMIC DNA]</scope>
    <source>
        <strain evidence="2">JCM 4602</strain>
    </source>
</reference>
<gene>
    <name evidence="1" type="ORF">GCM10010328_65020</name>
</gene>
<dbReference type="Proteomes" id="UP000624183">
    <property type="component" value="Unassembled WGS sequence"/>
</dbReference>
<evidence type="ECO:0000313" key="1">
    <source>
        <dbReference type="EMBL" id="GGZ81393.1"/>
    </source>
</evidence>